<dbReference type="Pfam" id="PF01609">
    <property type="entry name" value="DDE_Tnp_1"/>
    <property type="match status" value="1"/>
</dbReference>
<comment type="similarity">
    <text evidence="1">Belongs to the transposase 11 family.</text>
</comment>
<keyword evidence="3" id="KW-0238">DNA-binding</keyword>
<dbReference type="Pfam" id="PF14294">
    <property type="entry name" value="DUF4372"/>
    <property type="match status" value="1"/>
</dbReference>
<dbReference type="NCBIfam" id="NF033592">
    <property type="entry name" value="transpos_IS4_1"/>
    <property type="match status" value="1"/>
</dbReference>
<dbReference type="AlphaFoldDB" id="A0A380U9N8"/>
<dbReference type="PANTHER" id="PTHR33258:SF1">
    <property type="entry name" value="TRANSPOSASE INSL FOR INSERTION SEQUENCE ELEMENT IS186A-RELATED"/>
    <property type="match status" value="1"/>
</dbReference>
<gene>
    <name evidence="7" type="ORF">NCTC10308_02815</name>
</gene>
<dbReference type="InterPro" id="IPR012337">
    <property type="entry name" value="RNaseH-like_sf"/>
</dbReference>
<keyword evidence="2" id="KW-0815">Transposition</keyword>
<evidence type="ECO:0000256" key="1">
    <source>
        <dbReference type="ARBA" id="ARBA00010075"/>
    </source>
</evidence>
<dbReference type="SUPFAM" id="SSF53098">
    <property type="entry name" value="Ribonuclease H-like"/>
    <property type="match status" value="1"/>
</dbReference>
<name>A0A380U9N8_ACIJO</name>
<sequence>MRTNTSTTRIQVLSHQNTVFHQLLKPILRQDFERLAKQYHQGQKLRSATRWDQFIAILMSQLSCRQSLRDIESNLESQQEKLYHLGAKRIARSTLARINEEQPVSLYQQLFIQLLQHCENSKIAHKFRFKNPLYSLDASHIDLSLSLCEWAKVHESKASIKLTVGLNHSNTIPEFVALGDGIENDMVQGLRLKFPPGSIIVFDKGYVDYQCFVEMTNQKVSFVTRLRPKTVYEVKSKQDVLVSKGILADEYIELSSDYAKKRGAPKRLRRIEFYDEKKKRTFEFLSNNFHLAASTIAAIYKDRWKVELFFKAIKQNLKLKSFLGRSRNAIQTQIWIALIAYLLVSFAKHMAQEGWSVQRLLRIIQVNLFERKPLKALFLPDKKWNKQEEPQLRFFL</sequence>
<evidence type="ECO:0000256" key="2">
    <source>
        <dbReference type="ARBA" id="ARBA00022578"/>
    </source>
</evidence>
<evidence type="ECO:0000256" key="4">
    <source>
        <dbReference type="ARBA" id="ARBA00023172"/>
    </source>
</evidence>
<dbReference type="InterPro" id="IPR002559">
    <property type="entry name" value="Transposase_11"/>
</dbReference>
<dbReference type="PANTHER" id="PTHR33258">
    <property type="entry name" value="TRANSPOSASE INSL FOR INSERTION SEQUENCE ELEMENT IS186A-RELATED"/>
    <property type="match status" value="1"/>
</dbReference>
<dbReference type="InterPro" id="IPR025399">
    <property type="entry name" value="DUF4372"/>
</dbReference>
<evidence type="ECO:0000259" key="5">
    <source>
        <dbReference type="Pfam" id="PF01609"/>
    </source>
</evidence>
<organism evidence="7 8">
    <name type="scientific">Acinetobacter johnsonii</name>
    <dbReference type="NCBI Taxonomy" id="40214"/>
    <lineage>
        <taxon>Bacteria</taxon>
        <taxon>Pseudomonadati</taxon>
        <taxon>Pseudomonadota</taxon>
        <taxon>Gammaproteobacteria</taxon>
        <taxon>Moraxellales</taxon>
        <taxon>Moraxellaceae</taxon>
        <taxon>Acinetobacter</taxon>
    </lineage>
</organism>
<feature type="domain" description="DUF4372" evidence="6">
    <location>
        <begin position="15"/>
        <end position="88"/>
    </location>
</feature>
<evidence type="ECO:0000256" key="3">
    <source>
        <dbReference type="ARBA" id="ARBA00023125"/>
    </source>
</evidence>
<reference evidence="7 8" key="1">
    <citation type="submission" date="2018-06" db="EMBL/GenBank/DDBJ databases">
        <authorList>
            <consortium name="Pathogen Informatics"/>
            <person name="Doyle S."/>
        </authorList>
    </citation>
    <scope>NUCLEOTIDE SEQUENCE [LARGE SCALE GENOMIC DNA]</scope>
    <source>
        <strain evidence="7 8">NCTC10308</strain>
    </source>
</reference>
<dbReference type="GO" id="GO:0006313">
    <property type="term" value="P:DNA transposition"/>
    <property type="evidence" value="ECO:0007669"/>
    <property type="project" value="InterPro"/>
</dbReference>
<keyword evidence="4" id="KW-0233">DNA recombination</keyword>
<evidence type="ECO:0000313" key="7">
    <source>
        <dbReference type="EMBL" id="SUT98370.1"/>
    </source>
</evidence>
<evidence type="ECO:0000313" key="8">
    <source>
        <dbReference type="Proteomes" id="UP000254227"/>
    </source>
</evidence>
<proteinExistence type="inferred from homology"/>
<evidence type="ECO:0000259" key="6">
    <source>
        <dbReference type="Pfam" id="PF14294"/>
    </source>
</evidence>
<feature type="domain" description="Transposase IS4-like" evidence="5">
    <location>
        <begin position="153"/>
        <end position="343"/>
    </location>
</feature>
<accession>A0A380U9N8</accession>
<dbReference type="InterPro" id="IPR047952">
    <property type="entry name" value="Transpos_IS4"/>
</dbReference>
<dbReference type="GO" id="GO:0003677">
    <property type="term" value="F:DNA binding"/>
    <property type="evidence" value="ECO:0007669"/>
    <property type="project" value="UniProtKB-KW"/>
</dbReference>
<protein>
    <submittedName>
        <fullName evidence="7">Transposase</fullName>
    </submittedName>
</protein>
<dbReference type="EMBL" id="UFRV01000006">
    <property type="protein sequence ID" value="SUT98370.1"/>
    <property type="molecule type" value="Genomic_DNA"/>
</dbReference>
<dbReference type="GO" id="GO:0004803">
    <property type="term" value="F:transposase activity"/>
    <property type="evidence" value="ECO:0007669"/>
    <property type="project" value="InterPro"/>
</dbReference>
<dbReference type="Proteomes" id="UP000254227">
    <property type="component" value="Unassembled WGS sequence"/>
</dbReference>